<evidence type="ECO:0000313" key="1">
    <source>
        <dbReference type="Ensembl" id="ENSCMMP00000016824.1"/>
    </source>
</evidence>
<proteinExistence type="predicted"/>
<dbReference type="InterPro" id="IPR013783">
    <property type="entry name" value="Ig-like_fold"/>
</dbReference>
<dbReference type="Gene3D" id="2.60.40.10">
    <property type="entry name" value="Immunoglobulins"/>
    <property type="match status" value="1"/>
</dbReference>
<reference evidence="1" key="1">
    <citation type="submission" date="2025-08" db="UniProtKB">
        <authorList>
            <consortium name="Ensembl"/>
        </authorList>
    </citation>
    <scope>IDENTIFICATION</scope>
</reference>
<dbReference type="Ensembl" id="ENSCMMT00000018509.1">
    <property type="protein sequence ID" value="ENSCMMP00000016824.1"/>
    <property type="gene ID" value="ENSCMMG00000010692.1"/>
</dbReference>
<name>A0A8C3GKU0_CAIMO</name>
<dbReference type="InterPro" id="IPR036179">
    <property type="entry name" value="Ig-like_dom_sf"/>
</dbReference>
<evidence type="ECO:0008006" key="3">
    <source>
        <dbReference type="Google" id="ProtNLM"/>
    </source>
</evidence>
<keyword evidence="2" id="KW-1185">Reference proteome</keyword>
<dbReference type="AlphaFoldDB" id="A0A8C3GKU0"/>
<reference evidence="1" key="2">
    <citation type="submission" date="2025-09" db="UniProtKB">
        <authorList>
            <consortium name="Ensembl"/>
        </authorList>
    </citation>
    <scope>IDENTIFICATION</scope>
</reference>
<dbReference type="SUPFAM" id="SSF48726">
    <property type="entry name" value="Immunoglobulin"/>
    <property type="match status" value="1"/>
</dbReference>
<protein>
    <recommendedName>
        <fullName evidence="3">Ig-like domain-containing protein</fullName>
    </recommendedName>
</protein>
<sequence>PSQGLSWEQHKVPHSLCSLSAGVWAQWRLVESGGGLRAPGDSVQLSCQGSGFRFQDHSVWWYRQAPEACGRRDGHSVVCYFLSYA</sequence>
<organism evidence="1 2">
    <name type="scientific">Cairina moschata</name>
    <name type="common">Muscovy duck</name>
    <dbReference type="NCBI Taxonomy" id="8855"/>
    <lineage>
        <taxon>Eukaryota</taxon>
        <taxon>Metazoa</taxon>
        <taxon>Chordata</taxon>
        <taxon>Craniata</taxon>
        <taxon>Vertebrata</taxon>
        <taxon>Euteleostomi</taxon>
        <taxon>Archelosauria</taxon>
        <taxon>Archosauria</taxon>
        <taxon>Dinosauria</taxon>
        <taxon>Saurischia</taxon>
        <taxon>Theropoda</taxon>
        <taxon>Coelurosauria</taxon>
        <taxon>Aves</taxon>
        <taxon>Neognathae</taxon>
        <taxon>Galloanserae</taxon>
        <taxon>Anseriformes</taxon>
        <taxon>Anatidae</taxon>
        <taxon>Anatinae</taxon>
        <taxon>Cairina</taxon>
    </lineage>
</organism>
<dbReference type="Proteomes" id="UP000694556">
    <property type="component" value="Unassembled WGS sequence"/>
</dbReference>
<dbReference type="InterPro" id="IPR050199">
    <property type="entry name" value="IgHV"/>
</dbReference>
<accession>A0A8C3GKU0</accession>
<dbReference type="PANTHER" id="PTHR23266">
    <property type="entry name" value="IMMUNOGLOBULIN HEAVY CHAIN"/>
    <property type="match status" value="1"/>
</dbReference>
<evidence type="ECO:0000313" key="2">
    <source>
        <dbReference type="Proteomes" id="UP000694556"/>
    </source>
</evidence>